<accession>A0A0C9UNP3</accession>
<gene>
    <name evidence="1" type="ORF">M422DRAFT_36550</name>
</gene>
<dbReference type="EMBL" id="KN837261">
    <property type="protein sequence ID" value="KIJ30487.1"/>
    <property type="molecule type" value="Genomic_DNA"/>
</dbReference>
<sequence length="364" mass="41404">MSNLPSQLPRNLQEFAHAVSAYNSCLHLESTIQTDIDGMHDVNQSRRSMIYCRILGYFLIYAPSDQARRTIELEIVSCKNKRDALLELGELYYGHFILAFRSNKGKTPTPSNLSSRASYDTIAEMTKDLLEEAPQNHSSAKKRALVRDGFRCPVTGRVDEDYVLKNHELYQKVTREKLRTAYTQCAHIISEFISSGITEGSDKSQCAATVWAILKRFGYPTLLDELSGSKVHRLENVITMEFNLRQRFDNLRIWFTPTDHVNQYKLEARYPFLLTGYSPLVTFTTPDERNLPVPNPAYLALHASCAKVAHLSGAAEYIDQVFSDMEETRVLSADGASADVLEHAIFYASSRPFRSEEYLYPVMD</sequence>
<reference evidence="1 2" key="1">
    <citation type="submission" date="2014-06" db="EMBL/GenBank/DDBJ databases">
        <title>Evolutionary Origins and Diversification of the Mycorrhizal Mutualists.</title>
        <authorList>
            <consortium name="DOE Joint Genome Institute"/>
            <consortium name="Mycorrhizal Genomics Consortium"/>
            <person name="Kohler A."/>
            <person name="Kuo A."/>
            <person name="Nagy L.G."/>
            <person name="Floudas D."/>
            <person name="Copeland A."/>
            <person name="Barry K.W."/>
            <person name="Cichocki N."/>
            <person name="Veneault-Fourrey C."/>
            <person name="LaButti K."/>
            <person name="Lindquist E.A."/>
            <person name="Lipzen A."/>
            <person name="Lundell T."/>
            <person name="Morin E."/>
            <person name="Murat C."/>
            <person name="Riley R."/>
            <person name="Ohm R."/>
            <person name="Sun H."/>
            <person name="Tunlid A."/>
            <person name="Henrissat B."/>
            <person name="Grigoriev I.V."/>
            <person name="Hibbett D.S."/>
            <person name="Martin F."/>
        </authorList>
    </citation>
    <scope>NUCLEOTIDE SEQUENCE [LARGE SCALE GENOMIC DNA]</scope>
    <source>
        <strain evidence="1 2">SS14</strain>
    </source>
</reference>
<dbReference type="OrthoDB" id="2104739at2759"/>
<evidence type="ECO:0000313" key="1">
    <source>
        <dbReference type="EMBL" id="KIJ30487.1"/>
    </source>
</evidence>
<protein>
    <submittedName>
        <fullName evidence="1">Unplaced genomic scaffold SPHSTscaffold_186, whole genome shotgun sequence</fullName>
    </submittedName>
</protein>
<keyword evidence="2" id="KW-1185">Reference proteome</keyword>
<organism evidence="1 2">
    <name type="scientific">Sphaerobolus stellatus (strain SS14)</name>
    <dbReference type="NCBI Taxonomy" id="990650"/>
    <lineage>
        <taxon>Eukaryota</taxon>
        <taxon>Fungi</taxon>
        <taxon>Dikarya</taxon>
        <taxon>Basidiomycota</taxon>
        <taxon>Agaricomycotina</taxon>
        <taxon>Agaricomycetes</taxon>
        <taxon>Phallomycetidae</taxon>
        <taxon>Geastrales</taxon>
        <taxon>Sphaerobolaceae</taxon>
        <taxon>Sphaerobolus</taxon>
    </lineage>
</organism>
<dbReference type="Proteomes" id="UP000054279">
    <property type="component" value="Unassembled WGS sequence"/>
</dbReference>
<dbReference type="HOGENOM" id="CLU_049186_1_0_1"/>
<name>A0A0C9UNP3_SPHS4</name>
<evidence type="ECO:0000313" key="2">
    <source>
        <dbReference type="Proteomes" id="UP000054279"/>
    </source>
</evidence>
<dbReference type="AlphaFoldDB" id="A0A0C9UNP3"/>
<proteinExistence type="predicted"/>